<proteinExistence type="predicted"/>
<organism evidence="4 5">
    <name type="scientific">Ceratopteris richardii</name>
    <name type="common">Triangle waterfern</name>
    <dbReference type="NCBI Taxonomy" id="49495"/>
    <lineage>
        <taxon>Eukaryota</taxon>
        <taxon>Viridiplantae</taxon>
        <taxon>Streptophyta</taxon>
        <taxon>Embryophyta</taxon>
        <taxon>Tracheophyta</taxon>
        <taxon>Polypodiopsida</taxon>
        <taxon>Polypodiidae</taxon>
        <taxon>Polypodiales</taxon>
        <taxon>Pteridineae</taxon>
        <taxon>Pteridaceae</taxon>
        <taxon>Parkerioideae</taxon>
        <taxon>Ceratopteris</taxon>
    </lineage>
</organism>
<reference evidence="4" key="1">
    <citation type="submission" date="2021-08" db="EMBL/GenBank/DDBJ databases">
        <title>WGS assembly of Ceratopteris richardii.</title>
        <authorList>
            <person name="Marchant D.B."/>
            <person name="Chen G."/>
            <person name="Jenkins J."/>
            <person name="Shu S."/>
            <person name="Leebens-Mack J."/>
            <person name="Grimwood J."/>
            <person name="Schmutz J."/>
            <person name="Soltis P."/>
            <person name="Soltis D."/>
            <person name="Chen Z.-H."/>
        </authorList>
    </citation>
    <scope>NUCLEOTIDE SEQUENCE</scope>
    <source>
        <strain evidence="4">Whitten #5841</strain>
        <tissue evidence="4">Leaf</tissue>
    </source>
</reference>
<dbReference type="InterPro" id="IPR001841">
    <property type="entry name" value="Znf_RING"/>
</dbReference>
<dbReference type="Proteomes" id="UP000825935">
    <property type="component" value="Chromosome 30"/>
</dbReference>
<evidence type="ECO:0000256" key="1">
    <source>
        <dbReference type="PROSITE-ProRule" id="PRU00175"/>
    </source>
</evidence>
<dbReference type="GO" id="GO:0008270">
    <property type="term" value="F:zinc ion binding"/>
    <property type="evidence" value="ECO:0007669"/>
    <property type="project" value="UniProtKB-KW"/>
</dbReference>
<evidence type="ECO:0000256" key="2">
    <source>
        <dbReference type="SAM" id="Coils"/>
    </source>
</evidence>
<dbReference type="Gene3D" id="3.30.40.10">
    <property type="entry name" value="Zinc/RING finger domain, C3HC4 (zinc finger)"/>
    <property type="match status" value="1"/>
</dbReference>
<evidence type="ECO:0000259" key="3">
    <source>
        <dbReference type="PROSITE" id="PS50089"/>
    </source>
</evidence>
<sequence>MEASSAESALMPGEDRDAEDIADIGGICIIDYGLKLEKLRRRMRDFSEDQLSGYARFSENLRSTHDRNRRREIVIDFLRELAASANDFADKAMRTLVKLQDFCLSKIELDGERRLMELSSQLIEEVDHVSHMLQQSRLESQMSEEENRRKFEEEKAALEVSIREELEKCRICKQNTRNAVVLPCMHAQFCKECLEQNGRGNIRNCSVCGSHIRSILHYIT</sequence>
<dbReference type="AlphaFoldDB" id="A0A8T2R381"/>
<keyword evidence="1" id="KW-0863">Zinc-finger</keyword>
<dbReference type="CDD" id="cd16449">
    <property type="entry name" value="RING-HC"/>
    <property type="match status" value="1"/>
</dbReference>
<evidence type="ECO:0000313" key="4">
    <source>
        <dbReference type="EMBL" id="KAH7290244.1"/>
    </source>
</evidence>
<feature type="coiled-coil region" evidence="2">
    <location>
        <begin position="135"/>
        <end position="168"/>
    </location>
</feature>
<gene>
    <name evidence="4" type="ORF">KP509_30G038300</name>
</gene>
<feature type="domain" description="RING-type" evidence="3">
    <location>
        <begin position="169"/>
        <end position="208"/>
    </location>
</feature>
<keyword evidence="1" id="KW-0479">Metal-binding</keyword>
<keyword evidence="1" id="KW-0862">Zinc</keyword>
<dbReference type="Pfam" id="PF13920">
    <property type="entry name" value="zf-C3HC4_3"/>
    <property type="match status" value="1"/>
</dbReference>
<accession>A0A8T2R381</accession>
<dbReference type="PROSITE" id="PS50089">
    <property type="entry name" value="ZF_RING_2"/>
    <property type="match status" value="1"/>
</dbReference>
<evidence type="ECO:0000313" key="5">
    <source>
        <dbReference type="Proteomes" id="UP000825935"/>
    </source>
</evidence>
<keyword evidence="2" id="KW-0175">Coiled coil</keyword>
<dbReference type="SUPFAM" id="SSF57850">
    <property type="entry name" value="RING/U-box"/>
    <property type="match status" value="1"/>
</dbReference>
<dbReference type="SMART" id="SM00184">
    <property type="entry name" value="RING"/>
    <property type="match status" value="1"/>
</dbReference>
<comment type="caution">
    <text evidence="4">The sequence shown here is derived from an EMBL/GenBank/DDBJ whole genome shotgun (WGS) entry which is preliminary data.</text>
</comment>
<name>A0A8T2R381_CERRI</name>
<protein>
    <recommendedName>
        <fullName evidence="3">RING-type domain-containing protein</fullName>
    </recommendedName>
</protein>
<keyword evidence="5" id="KW-1185">Reference proteome</keyword>
<dbReference type="InterPro" id="IPR013083">
    <property type="entry name" value="Znf_RING/FYVE/PHD"/>
</dbReference>
<dbReference type="EMBL" id="CM035435">
    <property type="protein sequence ID" value="KAH7290244.1"/>
    <property type="molecule type" value="Genomic_DNA"/>
</dbReference>